<evidence type="ECO:0000313" key="1">
    <source>
        <dbReference type="EMBL" id="BDT97615.1"/>
    </source>
</evidence>
<name>A0ABM8CRV2_9NOCA</name>
<dbReference type="Proteomes" id="UP001317870">
    <property type="component" value="Chromosome"/>
</dbReference>
<dbReference type="RefSeq" id="WP_281877586.1">
    <property type="nucleotide sequence ID" value="NZ_AP026976.1"/>
</dbReference>
<keyword evidence="2" id="KW-1185">Reference proteome</keyword>
<gene>
    <name evidence="1" type="ORF">IFM12276_06440</name>
</gene>
<accession>A0ABM8CRV2</accession>
<dbReference type="EMBL" id="AP026978">
    <property type="protein sequence ID" value="BDT97615.1"/>
    <property type="molecule type" value="Genomic_DNA"/>
</dbReference>
<reference evidence="1 2" key="1">
    <citation type="submission" date="2022-11" db="EMBL/GenBank/DDBJ databases">
        <title>Genome Sequencing of Nocardia sp. ON39_IFM12276 and assembly.</title>
        <authorList>
            <person name="Shimojima M."/>
            <person name="Toyokawa M."/>
            <person name="Uesaka K."/>
        </authorList>
    </citation>
    <scope>NUCLEOTIDE SEQUENCE [LARGE SCALE GENOMIC DNA]</scope>
    <source>
        <strain evidence="1 2">IFM 12276</strain>
    </source>
</reference>
<proteinExistence type="predicted"/>
<sequence length="107" mass="11839">MPYPELNARPRWQSTGNGKFPVAAHVEGRWWVLRVNGFPDHPLWTLFIDGAPRFDIDDTPPGWDRPSARSAPPLDASSVEQVLAPVRHFVAYGSEVGDPCDDPVCCG</sequence>
<evidence type="ECO:0000313" key="2">
    <source>
        <dbReference type="Proteomes" id="UP001317870"/>
    </source>
</evidence>
<protein>
    <submittedName>
        <fullName evidence="1">Uncharacterized protein</fullName>
    </submittedName>
</protein>
<organism evidence="1 2">
    <name type="scientific">Nocardia sputorum</name>
    <dbReference type="NCBI Taxonomy" id="2984338"/>
    <lineage>
        <taxon>Bacteria</taxon>
        <taxon>Bacillati</taxon>
        <taxon>Actinomycetota</taxon>
        <taxon>Actinomycetes</taxon>
        <taxon>Mycobacteriales</taxon>
        <taxon>Nocardiaceae</taxon>
        <taxon>Nocardia</taxon>
    </lineage>
</organism>